<keyword evidence="2" id="KW-1133">Transmembrane helix</keyword>
<evidence type="ECO:0000313" key="4">
    <source>
        <dbReference type="Proteomes" id="UP000693981"/>
    </source>
</evidence>
<name>A0A8T1VYA3_9STRA</name>
<keyword evidence="4" id="KW-1185">Reference proteome</keyword>
<dbReference type="Proteomes" id="UP000693981">
    <property type="component" value="Unassembled WGS sequence"/>
</dbReference>
<feature type="transmembrane region" description="Helical" evidence="2">
    <location>
        <begin position="311"/>
        <end position="330"/>
    </location>
</feature>
<proteinExistence type="predicted"/>
<evidence type="ECO:0000256" key="1">
    <source>
        <dbReference type="SAM" id="MobiDB-lite"/>
    </source>
</evidence>
<gene>
    <name evidence="3" type="ORF">PHYBOEH_008688</name>
</gene>
<protein>
    <submittedName>
        <fullName evidence="3">Uncharacterized protein</fullName>
    </submittedName>
</protein>
<feature type="region of interest" description="Disordered" evidence="1">
    <location>
        <begin position="214"/>
        <end position="248"/>
    </location>
</feature>
<feature type="transmembrane region" description="Helical" evidence="2">
    <location>
        <begin position="68"/>
        <end position="92"/>
    </location>
</feature>
<keyword evidence="2" id="KW-0812">Transmembrane</keyword>
<feature type="transmembrane region" description="Helical" evidence="2">
    <location>
        <begin position="376"/>
        <end position="402"/>
    </location>
</feature>
<feature type="region of interest" description="Disordered" evidence="1">
    <location>
        <begin position="130"/>
        <end position="184"/>
    </location>
</feature>
<dbReference type="OrthoDB" id="669460at2759"/>
<reference evidence="3" key="1">
    <citation type="submission" date="2021-02" db="EMBL/GenBank/DDBJ databases">
        <authorList>
            <person name="Palmer J.M."/>
        </authorList>
    </citation>
    <scope>NUCLEOTIDE SEQUENCE</scope>
    <source>
        <strain evidence="3">SCRP23</strain>
    </source>
</reference>
<feature type="transmembrane region" description="Helical" evidence="2">
    <location>
        <begin position="98"/>
        <end position="121"/>
    </location>
</feature>
<evidence type="ECO:0000256" key="2">
    <source>
        <dbReference type="SAM" id="Phobius"/>
    </source>
</evidence>
<dbReference type="InterPro" id="IPR052776">
    <property type="entry name" value="Chloro_ReproSupport/MetalTrans"/>
</dbReference>
<dbReference type="PANTHER" id="PTHR33876:SF4">
    <property type="entry name" value="CHLOROPLAST PROTEIN FOR GROWTH AND FERTILITY 2"/>
    <property type="match status" value="1"/>
</dbReference>
<evidence type="ECO:0000313" key="3">
    <source>
        <dbReference type="EMBL" id="KAG7386462.1"/>
    </source>
</evidence>
<dbReference type="EMBL" id="JAGDFL010000512">
    <property type="protein sequence ID" value="KAG7386462.1"/>
    <property type="molecule type" value="Genomic_DNA"/>
</dbReference>
<comment type="caution">
    <text evidence="3">The sequence shown here is derived from an EMBL/GenBank/DDBJ whole genome shotgun (WGS) entry which is preliminary data.</text>
</comment>
<organism evidence="3 4">
    <name type="scientific">Phytophthora boehmeriae</name>
    <dbReference type="NCBI Taxonomy" id="109152"/>
    <lineage>
        <taxon>Eukaryota</taxon>
        <taxon>Sar</taxon>
        <taxon>Stramenopiles</taxon>
        <taxon>Oomycota</taxon>
        <taxon>Peronosporomycetes</taxon>
        <taxon>Peronosporales</taxon>
        <taxon>Peronosporaceae</taxon>
        <taxon>Phytophthora</taxon>
    </lineage>
</organism>
<accession>A0A8T1VYA3</accession>
<feature type="compositionally biased region" description="Polar residues" evidence="1">
    <location>
        <begin position="235"/>
        <end position="247"/>
    </location>
</feature>
<feature type="compositionally biased region" description="Basic residues" evidence="1">
    <location>
        <begin position="130"/>
        <end position="145"/>
    </location>
</feature>
<dbReference type="AlphaFoldDB" id="A0A8T1VYA3"/>
<feature type="compositionally biased region" description="Acidic residues" evidence="1">
    <location>
        <begin position="155"/>
        <end position="172"/>
    </location>
</feature>
<dbReference type="PANTHER" id="PTHR33876">
    <property type="entry name" value="UNNAMED PRODUCT"/>
    <property type="match status" value="1"/>
</dbReference>
<keyword evidence="2" id="KW-0472">Membrane</keyword>
<feature type="transmembrane region" description="Helical" evidence="2">
    <location>
        <begin position="342"/>
        <end position="364"/>
    </location>
</feature>
<sequence length="410" mass="43616">MPSHRWLRVEVAQSELHSSPEDATALAQASTVQLALTGMLFGLIHVLTGPDHLSALATLSAGSSWRSFALGIRWGCGHSIGLIVMAVVFIALDGKLDFTVLNVVTDVLVGVFMIALGLYGVHEGVKKARVSRRRGASRRKRHKAKNGAMELQEQSSEEEEEDGTETETDAETDAASSSSHKKKLLKEGVINSSDECEEDNEVDLAARRRRLEVLKTEKQTGDGDNGEASPASAKSDGSSPRQHSGSVDTIVLDNSPRESVVALEELLADRNDDIDADMDGKETKNNAGPVCCGFKLPTVDFQNAKTQKCTALLVGIVHGIAGPGGILGVLPAVGLHDTTKSVTYLGSFCMTSIATMGLFAAAYGEATGRLGERSELLAFRISIFSSMLSVIVGVLWLVLAAIGKLQEVFG</sequence>